<dbReference type="InterPro" id="IPR022324">
    <property type="entry name" value="Bacilysin_exporter_BacE_put"/>
</dbReference>
<evidence type="ECO:0000256" key="6">
    <source>
        <dbReference type="ARBA" id="ARBA00023136"/>
    </source>
</evidence>
<feature type="transmembrane region" description="Helical" evidence="7">
    <location>
        <begin position="17"/>
        <end position="40"/>
    </location>
</feature>
<keyword evidence="4 7" id="KW-0812">Transmembrane</keyword>
<keyword evidence="6 7" id="KW-0472">Membrane</keyword>
<evidence type="ECO:0000256" key="4">
    <source>
        <dbReference type="ARBA" id="ARBA00022692"/>
    </source>
</evidence>
<feature type="domain" description="Major facilitator superfamily (MFS) profile" evidence="8">
    <location>
        <begin position="14"/>
        <end position="412"/>
    </location>
</feature>
<keyword evidence="3" id="KW-1003">Cell membrane</keyword>
<dbReference type="CDD" id="cd06173">
    <property type="entry name" value="MFS_MefA_like"/>
    <property type="match status" value="1"/>
</dbReference>
<feature type="transmembrane region" description="Helical" evidence="7">
    <location>
        <begin position="55"/>
        <end position="76"/>
    </location>
</feature>
<accession>A0A538TMB9</accession>
<dbReference type="PROSITE" id="PS50850">
    <property type="entry name" value="MFS"/>
    <property type="match status" value="1"/>
</dbReference>
<evidence type="ECO:0000313" key="10">
    <source>
        <dbReference type="Proteomes" id="UP000317691"/>
    </source>
</evidence>
<dbReference type="PRINTS" id="PR01988">
    <property type="entry name" value="EXPORTERBACE"/>
</dbReference>
<feature type="transmembrane region" description="Helical" evidence="7">
    <location>
        <begin position="362"/>
        <end position="379"/>
    </location>
</feature>
<evidence type="ECO:0000313" key="9">
    <source>
        <dbReference type="EMBL" id="TMQ64769.1"/>
    </source>
</evidence>
<feature type="transmembrane region" description="Helical" evidence="7">
    <location>
        <begin position="83"/>
        <end position="103"/>
    </location>
</feature>
<comment type="subcellular location">
    <subcellularLocation>
        <location evidence="1">Cell membrane</location>
        <topology evidence="1">Multi-pass membrane protein</topology>
    </subcellularLocation>
</comment>
<dbReference type="GO" id="GO:0022857">
    <property type="term" value="F:transmembrane transporter activity"/>
    <property type="evidence" value="ECO:0007669"/>
    <property type="project" value="InterPro"/>
</dbReference>
<keyword evidence="5 7" id="KW-1133">Transmembrane helix</keyword>
<dbReference type="SUPFAM" id="SSF103473">
    <property type="entry name" value="MFS general substrate transporter"/>
    <property type="match status" value="1"/>
</dbReference>
<feature type="transmembrane region" description="Helical" evidence="7">
    <location>
        <begin position="148"/>
        <end position="169"/>
    </location>
</feature>
<dbReference type="Gene3D" id="1.20.1250.20">
    <property type="entry name" value="MFS general substrate transporter like domains"/>
    <property type="match status" value="1"/>
</dbReference>
<dbReference type="AlphaFoldDB" id="A0A538TMB9"/>
<evidence type="ECO:0000256" key="7">
    <source>
        <dbReference type="SAM" id="Phobius"/>
    </source>
</evidence>
<dbReference type="GO" id="GO:0005886">
    <property type="term" value="C:plasma membrane"/>
    <property type="evidence" value="ECO:0007669"/>
    <property type="project" value="UniProtKB-SubCell"/>
</dbReference>
<protein>
    <submittedName>
        <fullName evidence="9">MFS transporter</fullName>
    </submittedName>
</protein>
<evidence type="ECO:0000256" key="5">
    <source>
        <dbReference type="ARBA" id="ARBA00022989"/>
    </source>
</evidence>
<dbReference type="InterPro" id="IPR011701">
    <property type="entry name" value="MFS"/>
</dbReference>
<reference evidence="9 10" key="1">
    <citation type="journal article" date="2019" name="Nat. Microbiol.">
        <title>Mediterranean grassland soil C-N compound turnover is dependent on rainfall and depth, and is mediated by genomically divergent microorganisms.</title>
        <authorList>
            <person name="Diamond S."/>
            <person name="Andeer P.F."/>
            <person name="Li Z."/>
            <person name="Crits-Christoph A."/>
            <person name="Burstein D."/>
            <person name="Anantharaman K."/>
            <person name="Lane K.R."/>
            <person name="Thomas B.C."/>
            <person name="Pan C."/>
            <person name="Northen T.R."/>
            <person name="Banfield J.F."/>
        </authorList>
    </citation>
    <scope>NUCLEOTIDE SEQUENCE [LARGE SCALE GENOMIC DNA]</scope>
    <source>
        <strain evidence="9">WS_9</strain>
    </source>
</reference>
<dbReference type="Proteomes" id="UP000317691">
    <property type="component" value="Unassembled WGS sequence"/>
</dbReference>
<dbReference type="PANTHER" id="PTHR43266:SF2">
    <property type="entry name" value="MAJOR FACILITATOR SUPERFAMILY (MFS) PROFILE DOMAIN-CONTAINING PROTEIN"/>
    <property type="match status" value="1"/>
</dbReference>
<dbReference type="InterPro" id="IPR036259">
    <property type="entry name" value="MFS_trans_sf"/>
</dbReference>
<name>A0A538TMB9_UNCEI</name>
<dbReference type="EMBL" id="VBOZ01000017">
    <property type="protein sequence ID" value="TMQ64769.1"/>
    <property type="molecule type" value="Genomic_DNA"/>
</dbReference>
<feature type="transmembrane region" description="Helical" evidence="7">
    <location>
        <begin position="232"/>
        <end position="252"/>
    </location>
</feature>
<dbReference type="InterPro" id="IPR020846">
    <property type="entry name" value="MFS_dom"/>
</dbReference>
<comment type="caution">
    <text evidence="9">The sequence shown here is derived from an EMBL/GenBank/DDBJ whole genome shotgun (WGS) entry which is preliminary data.</text>
</comment>
<organism evidence="9 10">
    <name type="scientific">Eiseniibacteriota bacterium</name>
    <dbReference type="NCBI Taxonomy" id="2212470"/>
    <lineage>
        <taxon>Bacteria</taxon>
        <taxon>Candidatus Eiseniibacteriota</taxon>
    </lineage>
</organism>
<dbReference type="Pfam" id="PF07690">
    <property type="entry name" value="MFS_1"/>
    <property type="match status" value="1"/>
</dbReference>
<feature type="transmembrane region" description="Helical" evidence="7">
    <location>
        <begin position="322"/>
        <end position="341"/>
    </location>
</feature>
<dbReference type="PANTHER" id="PTHR43266">
    <property type="entry name" value="MACROLIDE-EFFLUX PROTEIN"/>
    <property type="match status" value="1"/>
</dbReference>
<evidence type="ECO:0000256" key="3">
    <source>
        <dbReference type="ARBA" id="ARBA00022475"/>
    </source>
</evidence>
<evidence type="ECO:0000256" key="1">
    <source>
        <dbReference type="ARBA" id="ARBA00004651"/>
    </source>
</evidence>
<feature type="transmembrane region" description="Helical" evidence="7">
    <location>
        <begin position="175"/>
        <end position="194"/>
    </location>
</feature>
<feature type="transmembrane region" description="Helical" evidence="7">
    <location>
        <begin position="109"/>
        <end position="128"/>
    </location>
</feature>
<evidence type="ECO:0000259" key="8">
    <source>
        <dbReference type="PROSITE" id="PS50850"/>
    </source>
</evidence>
<gene>
    <name evidence="9" type="ORF">E6K79_06955</name>
</gene>
<feature type="transmembrane region" description="Helical" evidence="7">
    <location>
        <begin position="385"/>
        <end position="406"/>
    </location>
</feature>
<proteinExistence type="predicted"/>
<sequence>MGGAVPLRLFRLPSFRALWIGQLVSIFGDRFTYLALLALVMERASDPKNPAPELAWIPVASFLPAILFGPWIGALVDGWNTRTTLLVSDALRGFLVLAIIPAVEWHGLPAAFALIFLLYLVNAFFLPARSAILPELVPQDSLVEANSLATLAGILATIAGSFLAGALIQRSGWRIGFVLDAATYFVSVAALAFIRIEPRTRPRLDGGPLRIYGALARDVREGASIALASPRVLGSIGTVALLWVAGGALHVSMPMVIARRGGGVISGLGAALGCAAAGMVAGTLLLAWRGKAGSAEARIGIGLAGAGLALLSFAALKDTAALAAAAFFAGVFIAFLLVTTESAIQESVGPEARARVFALRDFLARAGVLASAGVLGLMLKRGWLSPAATVGTAGSILLLGGIWGGVTRLAKRGRAGPEARDS</sequence>
<feature type="transmembrane region" description="Helical" evidence="7">
    <location>
        <begin position="264"/>
        <end position="287"/>
    </location>
</feature>
<keyword evidence="2" id="KW-0813">Transport</keyword>
<evidence type="ECO:0000256" key="2">
    <source>
        <dbReference type="ARBA" id="ARBA00022448"/>
    </source>
</evidence>
<feature type="transmembrane region" description="Helical" evidence="7">
    <location>
        <begin position="299"/>
        <end position="316"/>
    </location>
</feature>